<protein>
    <recommendedName>
        <fullName evidence="1">HD/PDEase domain-containing protein</fullName>
    </recommendedName>
</protein>
<accession>G5JKX7</accession>
<dbReference type="SUPFAM" id="SSF109604">
    <property type="entry name" value="HD-domain/PDEase-like"/>
    <property type="match status" value="1"/>
</dbReference>
<dbReference type="CDD" id="cd00077">
    <property type="entry name" value="HDc"/>
    <property type="match status" value="1"/>
</dbReference>
<dbReference type="PANTHER" id="PTHR33594">
    <property type="entry name" value="SUPERFAMILY HYDROLASE, PUTATIVE (AFU_ORTHOLOGUE AFUA_1G03035)-RELATED"/>
    <property type="match status" value="1"/>
</dbReference>
<dbReference type="RefSeq" id="WP_002464828.1">
    <property type="nucleotide sequence ID" value="NZ_AEUN01000494.1"/>
</dbReference>
<organism evidence="2 3">
    <name type="scientific">Staphylococcus simiae CCM 7213 = CCUG 51256</name>
    <dbReference type="NCBI Taxonomy" id="911238"/>
    <lineage>
        <taxon>Bacteria</taxon>
        <taxon>Bacillati</taxon>
        <taxon>Bacillota</taxon>
        <taxon>Bacilli</taxon>
        <taxon>Bacillales</taxon>
        <taxon>Staphylococcaceae</taxon>
        <taxon>Staphylococcus</taxon>
    </lineage>
</organism>
<dbReference type="PANTHER" id="PTHR33594:SF1">
    <property type="entry name" value="HD_PDEASE DOMAIN-CONTAINING PROTEIN"/>
    <property type="match status" value="1"/>
</dbReference>
<dbReference type="Pfam" id="PF01966">
    <property type="entry name" value="HD"/>
    <property type="match status" value="1"/>
</dbReference>
<dbReference type="Gene3D" id="1.20.58.1910">
    <property type="match status" value="1"/>
</dbReference>
<dbReference type="Gene3D" id="1.10.472.50">
    <property type="entry name" value="HD-domain/PDEase-like"/>
    <property type="match status" value="1"/>
</dbReference>
<gene>
    <name evidence="2" type="ORF">SS7213T_10694</name>
</gene>
<keyword evidence="3" id="KW-1185">Reference proteome</keyword>
<dbReference type="EMBL" id="AEUN01000494">
    <property type="protein sequence ID" value="EHJ07182.1"/>
    <property type="molecule type" value="Genomic_DNA"/>
</dbReference>
<dbReference type="Proteomes" id="UP000005413">
    <property type="component" value="Unassembled WGS sequence"/>
</dbReference>
<evidence type="ECO:0000259" key="1">
    <source>
        <dbReference type="SMART" id="SM00471"/>
    </source>
</evidence>
<comment type="caution">
    <text evidence="2">The sequence shown here is derived from an EMBL/GenBank/DDBJ whole genome shotgun (WGS) entry which is preliminary data.</text>
</comment>
<evidence type="ECO:0000313" key="3">
    <source>
        <dbReference type="Proteomes" id="UP000005413"/>
    </source>
</evidence>
<dbReference type="InterPro" id="IPR003607">
    <property type="entry name" value="HD/PDEase_dom"/>
</dbReference>
<evidence type="ECO:0000313" key="2">
    <source>
        <dbReference type="EMBL" id="EHJ07182.1"/>
    </source>
</evidence>
<proteinExistence type="predicted"/>
<feature type="domain" description="HD/PDEase" evidence="1">
    <location>
        <begin position="22"/>
        <end position="137"/>
    </location>
</feature>
<dbReference type="AlphaFoldDB" id="G5JKX7"/>
<dbReference type="SMART" id="SM00471">
    <property type="entry name" value="HDc"/>
    <property type="match status" value="1"/>
</dbReference>
<dbReference type="InterPro" id="IPR006674">
    <property type="entry name" value="HD_domain"/>
</dbReference>
<name>G5JKX7_9STAP</name>
<sequence>MNNQERIKSAQQFMENIHQHDFSGHDIAHVYRVTSLAEYIAEHEHVAQPLVITLAALLHDTVDDKLVDSNIQLQSLTQFLQTLDLSQDMQQHILHIIQHMSYNNGQNNHVTLSIEGQIVRDADRLDAIGAIGIARTFQFAGHFNEPMWTEQLTDAEMAHQDVNQLPPSAIKHFYEKLFKLKDLIHTTTARHIAQQRHQFMASFVKQFLTEWNHSKD</sequence>
<dbReference type="PATRIC" id="fig|911238.3.peg.1886"/>
<reference evidence="2 3" key="1">
    <citation type="journal article" date="2012" name="BMC Genomics">
        <title>Comparative genomic analysis of the genus Staphylococcus including Staphylococcus aureus and its newly described sister species Staphylococcus simiae.</title>
        <authorList>
            <person name="Suzuki H."/>
            <person name="Lefebure T."/>
            <person name="Pavinski Bitar P."/>
            <person name="Stanhope M.J."/>
        </authorList>
    </citation>
    <scope>NUCLEOTIDE SEQUENCE [LARGE SCALE GENOMIC DNA]</scope>
    <source>
        <strain evidence="2 3">CCM 7213</strain>
    </source>
</reference>
<dbReference type="OrthoDB" id="9797344at2"/>